<name>A0A4Q7UQT4_9ACTN</name>
<reference evidence="1 2" key="1">
    <citation type="submission" date="2019-02" db="EMBL/GenBank/DDBJ databases">
        <title>Sequencing the genomes of 1000 actinobacteria strains.</title>
        <authorList>
            <person name="Klenk H.-P."/>
        </authorList>
    </citation>
    <scope>NUCLEOTIDE SEQUENCE [LARGE SCALE GENOMIC DNA]</scope>
    <source>
        <strain evidence="1 2">DSM 45888</strain>
    </source>
</reference>
<organism evidence="1 2">
    <name type="scientific">Micromonospora violae</name>
    <dbReference type="NCBI Taxonomy" id="1278207"/>
    <lineage>
        <taxon>Bacteria</taxon>
        <taxon>Bacillati</taxon>
        <taxon>Actinomycetota</taxon>
        <taxon>Actinomycetes</taxon>
        <taxon>Micromonosporales</taxon>
        <taxon>Micromonosporaceae</taxon>
        <taxon>Micromonospora</taxon>
    </lineage>
</organism>
<dbReference type="Proteomes" id="UP000293781">
    <property type="component" value="Unassembled WGS sequence"/>
</dbReference>
<dbReference type="OrthoDB" id="3335076at2"/>
<sequence>MTAVPVVVCPDCDGATFTLQPCRCTSYGDRFLADDDGLGARREAYRSCEQCRGAGTVAYPCHRCGRRGRRRAQLVVAVANLDTGAVASHQVVPGGLDPHRDPAGAWAVDLSPRVRELAATVGAVVDEADVPSLWLDRQWRPDLPATLRHELEAHAIVRADHTPWRLVLGRSTAPTAVGAAARLARLCALADLLLLDLVVEARRQGAGFGWAIRYEVAGSPVPSGVSSWCGDLLEAVGRTDASAALNGLAERGRNAPARLLRPDSPRPPVTPAVDVDQLERRILADCVDASDADELPGAQAVWRDGRWWHTTLRAGAPVEVLTEQPTGQVVRRLRVPVSRGYQPPDPPWLGEPVDWRPCPDCRPPSRLRTCDCRLGGRPADPDCPHCCGAGLRPSALHCFTCGDTHRLLRTVAVTVTDLRHRVVHLTWQAGTPEVAPLAATQPNGRPVLRLPERYRLGSWSTVLGARPDDLADADGGHPIGKDLRDGYVTLPWAGADPVGEYVRHAGRGTAAGRLIVVAACPDAPPLTEVLRLALGLDLALVVGVCDLRYNAADPLLADGVSWSVEVKPRDAAVSPDDLPYRPSLAAALAWCVECLTDAVAQAAPTDPTAPIPVPWSRPRELVADPEPDLLRLAARHAGQVVTVRFTRAGCTVHRHDDDGVRLLAEAPDLRDLRLT</sequence>
<proteinExistence type="predicted"/>
<accession>A0A4Q7UQT4</accession>
<evidence type="ECO:0000313" key="2">
    <source>
        <dbReference type="Proteomes" id="UP000293781"/>
    </source>
</evidence>
<comment type="caution">
    <text evidence="1">The sequence shown here is derived from an EMBL/GenBank/DDBJ whole genome shotgun (WGS) entry which is preliminary data.</text>
</comment>
<protein>
    <submittedName>
        <fullName evidence="1">Uncharacterized protein</fullName>
    </submittedName>
</protein>
<dbReference type="AlphaFoldDB" id="A0A4Q7UQT4"/>
<dbReference type="RefSeq" id="WP_130408003.1">
    <property type="nucleotide sequence ID" value="NZ_SHKK01000001.1"/>
</dbReference>
<gene>
    <name evidence="1" type="ORF">EV382_6378</name>
</gene>
<evidence type="ECO:0000313" key="1">
    <source>
        <dbReference type="EMBL" id="RZT83058.1"/>
    </source>
</evidence>
<keyword evidence="2" id="KW-1185">Reference proteome</keyword>
<dbReference type="EMBL" id="SHKK01000001">
    <property type="protein sequence ID" value="RZT83058.1"/>
    <property type="molecule type" value="Genomic_DNA"/>
</dbReference>